<evidence type="ECO:0000256" key="4">
    <source>
        <dbReference type="SAM" id="Coils"/>
    </source>
</evidence>
<evidence type="ECO:0000313" key="8">
    <source>
        <dbReference type="Proteomes" id="UP000008068"/>
    </source>
</evidence>
<feature type="region of interest" description="Disordered" evidence="5">
    <location>
        <begin position="344"/>
        <end position="370"/>
    </location>
</feature>
<evidence type="ECO:0000256" key="3">
    <source>
        <dbReference type="ARBA" id="ARBA00022833"/>
    </source>
</evidence>
<dbReference type="AlphaFoldDB" id="G0NMN1"/>
<dbReference type="Gene3D" id="2.20.25.240">
    <property type="match status" value="1"/>
</dbReference>
<dbReference type="HOGENOM" id="CLU_550096_0_0_1"/>
<dbReference type="STRING" id="135651.G0NMN1"/>
<dbReference type="PANTHER" id="PTHR37975">
    <property type="entry name" value="FLYWCH ZINC FINGER TRANSCRIPTION FACTOR HOMOLOG"/>
    <property type="match status" value="1"/>
</dbReference>
<feature type="domain" description="FLYWCH-type" evidence="6">
    <location>
        <begin position="127"/>
        <end position="185"/>
    </location>
</feature>
<dbReference type="GO" id="GO:0003700">
    <property type="term" value="F:DNA-binding transcription factor activity"/>
    <property type="evidence" value="ECO:0007669"/>
    <property type="project" value="TreeGrafter"/>
</dbReference>
<dbReference type="Proteomes" id="UP000008068">
    <property type="component" value="Unassembled WGS sequence"/>
</dbReference>
<dbReference type="PANTHER" id="PTHR37975:SF2">
    <property type="entry name" value="FLYWCH TRANSCRIPTION FACTOR 1"/>
    <property type="match status" value="1"/>
</dbReference>
<evidence type="ECO:0000259" key="6">
    <source>
        <dbReference type="Pfam" id="PF04500"/>
    </source>
</evidence>
<dbReference type="GO" id="GO:0008270">
    <property type="term" value="F:zinc ion binding"/>
    <property type="evidence" value="ECO:0007669"/>
    <property type="project" value="UniProtKB-KW"/>
</dbReference>
<dbReference type="GO" id="GO:0045892">
    <property type="term" value="P:negative regulation of DNA-templated transcription"/>
    <property type="evidence" value="ECO:0007669"/>
    <property type="project" value="TreeGrafter"/>
</dbReference>
<dbReference type="eggNOG" id="ENOG502T0QV">
    <property type="taxonomic scope" value="Eukaryota"/>
</dbReference>
<feature type="region of interest" description="Disordered" evidence="5">
    <location>
        <begin position="109"/>
        <end position="129"/>
    </location>
</feature>
<evidence type="ECO:0000256" key="5">
    <source>
        <dbReference type="SAM" id="MobiDB-lite"/>
    </source>
</evidence>
<feature type="coiled-coil region" evidence="4">
    <location>
        <begin position="220"/>
        <end position="254"/>
    </location>
</feature>
<evidence type="ECO:0000256" key="2">
    <source>
        <dbReference type="ARBA" id="ARBA00022771"/>
    </source>
</evidence>
<feature type="region of interest" description="Disordered" evidence="5">
    <location>
        <begin position="1"/>
        <end position="67"/>
    </location>
</feature>
<evidence type="ECO:0000256" key="1">
    <source>
        <dbReference type="ARBA" id="ARBA00022723"/>
    </source>
</evidence>
<keyword evidence="3" id="KW-0862">Zinc</keyword>
<dbReference type="GO" id="GO:0002119">
    <property type="term" value="P:nematode larval development"/>
    <property type="evidence" value="ECO:0007669"/>
    <property type="project" value="UniProtKB-ARBA"/>
</dbReference>
<protein>
    <recommendedName>
        <fullName evidence="6">FLYWCH-type domain-containing protein</fullName>
    </recommendedName>
</protein>
<evidence type="ECO:0000313" key="7">
    <source>
        <dbReference type="EMBL" id="EGT34204.1"/>
    </source>
</evidence>
<accession>G0NMN1</accession>
<keyword evidence="4" id="KW-0175">Coiled coil</keyword>
<dbReference type="EMBL" id="GL379911">
    <property type="protein sequence ID" value="EGT34204.1"/>
    <property type="molecule type" value="Genomic_DNA"/>
</dbReference>
<feature type="compositionally biased region" description="Low complexity" evidence="5">
    <location>
        <begin position="16"/>
        <end position="25"/>
    </location>
</feature>
<dbReference type="GO" id="GO:0005634">
    <property type="term" value="C:nucleus"/>
    <property type="evidence" value="ECO:0007669"/>
    <property type="project" value="TreeGrafter"/>
</dbReference>
<feature type="compositionally biased region" description="Low complexity" evidence="5">
    <location>
        <begin position="43"/>
        <end position="67"/>
    </location>
</feature>
<gene>
    <name evidence="7" type="ORF">CAEBREN_32442</name>
</gene>
<dbReference type="GO" id="GO:0043565">
    <property type="term" value="F:sequence-specific DNA binding"/>
    <property type="evidence" value="ECO:0007669"/>
    <property type="project" value="UniProtKB-ARBA"/>
</dbReference>
<keyword evidence="2" id="KW-0863">Zinc-finger</keyword>
<dbReference type="FunCoup" id="G0NMN1">
    <property type="interactions" value="1659"/>
</dbReference>
<dbReference type="InParanoid" id="G0NMN1"/>
<dbReference type="FunFam" id="2.20.25.240:FF:000002">
    <property type="entry name" value="FLYWCH zinc finger transcription factor homolog"/>
    <property type="match status" value="1"/>
</dbReference>
<dbReference type="InterPro" id="IPR052887">
    <property type="entry name" value="FLYWCH-type_ZF"/>
</dbReference>
<name>G0NMN1_CAEBE</name>
<dbReference type="OrthoDB" id="5806173at2759"/>
<sequence>MNDYNNSNGSSPSPPTSSSLQQPTLPDAPEVKLEVEDTDEMDTTAAGGAGPSTSAALPTTQPQPPTDLATLIQSFQSNPTFQAFLASGSIGDDPSAAIARLFGAHPRGTPVAPGGAISPSATTGDPPKKSRIKVFSNGYFMTFDKISSCQNKHFWRCEFKNTCKARMHTDINSDKIVTYIHEHNHKAPTAEEVRLYGLDPDNYEKNRVYIVGNNADPNQRRKIRKQVADAEAAAERLEQKKKEELQRQANLKTIAAAQAVYAQAMKQSSSAAAASSLLRAAAAPMLASPVAGAPVTSVASPMNHQMLLAQFPFLKQEMPAPQQMYLPSPNLAIPPIPALVISKEEPTTSQPSLKRRAVEEPEDDSDWRRDPMFEPTFEIARKLRKLWKGEPNRYPRTTNTPSTHFEFYIAKYDGLDEHLYIPMRIETRDEAHLKEALQTFCGKQLYGMLLFGVSPKISVMFNQPMVSSWDNGQFFLLDTSNPSRWRLVYVDDQAKS</sequence>
<proteinExistence type="predicted"/>
<organism evidence="8">
    <name type="scientific">Caenorhabditis brenneri</name>
    <name type="common">Nematode worm</name>
    <dbReference type="NCBI Taxonomy" id="135651"/>
    <lineage>
        <taxon>Eukaryota</taxon>
        <taxon>Metazoa</taxon>
        <taxon>Ecdysozoa</taxon>
        <taxon>Nematoda</taxon>
        <taxon>Chromadorea</taxon>
        <taxon>Rhabditida</taxon>
        <taxon>Rhabditina</taxon>
        <taxon>Rhabditomorpha</taxon>
        <taxon>Rhabditoidea</taxon>
        <taxon>Rhabditidae</taxon>
        <taxon>Peloderinae</taxon>
        <taxon>Caenorhabditis</taxon>
    </lineage>
</organism>
<keyword evidence="1" id="KW-0479">Metal-binding</keyword>
<dbReference type="Pfam" id="PF04500">
    <property type="entry name" value="FLYWCH"/>
    <property type="match status" value="1"/>
</dbReference>
<dbReference type="InterPro" id="IPR007588">
    <property type="entry name" value="Znf_FLYWCH"/>
</dbReference>
<reference evidence="8" key="1">
    <citation type="submission" date="2011-07" db="EMBL/GenBank/DDBJ databases">
        <authorList>
            <consortium name="Caenorhabditis brenneri Sequencing and Analysis Consortium"/>
            <person name="Wilson R.K."/>
        </authorList>
    </citation>
    <scope>NUCLEOTIDE SEQUENCE [LARGE SCALE GENOMIC DNA]</scope>
    <source>
        <strain evidence="8">PB2801</strain>
    </source>
</reference>
<keyword evidence="8" id="KW-1185">Reference proteome</keyword>